<evidence type="ECO:0000259" key="1">
    <source>
        <dbReference type="PROSITE" id="PS50206"/>
    </source>
</evidence>
<dbReference type="SMART" id="SM00450">
    <property type="entry name" value="RHOD"/>
    <property type="match status" value="1"/>
</dbReference>
<dbReference type="Proteomes" id="UP000621516">
    <property type="component" value="Unassembled WGS sequence"/>
</dbReference>
<dbReference type="CDD" id="cd00158">
    <property type="entry name" value="RHOD"/>
    <property type="match status" value="1"/>
</dbReference>
<dbReference type="PANTHER" id="PTHR43031:SF18">
    <property type="entry name" value="RHODANESE-RELATED SULFURTRANSFERASES"/>
    <property type="match status" value="1"/>
</dbReference>
<dbReference type="InterPro" id="IPR001763">
    <property type="entry name" value="Rhodanese-like_dom"/>
</dbReference>
<organism evidence="2 3">
    <name type="scientific">Aestuariibaculum marinum</name>
    <dbReference type="NCBI Taxonomy" id="2683592"/>
    <lineage>
        <taxon>Bacteria</taxon>
        <taxon>Pseudomonadati</taxon>
        <taxon>Bacteroidota</taxon>
        <taxon>Flavobacteriia</taxon>
        <taxon>Flavobacteriales</taxon>
        <taxon>Flavobacteriaceae</taxon>
    </lineage>
</organism>
<dbReference type="Pfam" id="PF00581">
    <property type="entry name" value="Rhodanese"/>
    <property type="match status" value="1"/>
</dbReference>
<feature type="domain" description="Rhodanese" evidence="1">
    <location>
        <begin position="28"/>
        <end position="110"/>
    </location>
</feature>
<reference evidence="2 3" key="1">
    <citation type="journal article" date="2018" name="J. Microbiol.">
        <title>Aestuariibaculum marinum sp. nov., a marine bacterium isolated from seawater in South Korea.</title>
        <authorList>
            <person name="Choi J."/>
            <person name="Lee D."/>
            <person name="Jang J.H."/>
            <person name="Cha S."/>
            <person name="Seo T."/>
        </authorList>
    </citation>
    <scope>NUCLEOTIDE SEQUENCE [LARGE SCALE GENOMIC DNA]</scope>
    <source>
        <strain evidence="2 3">IP7</strain>
    </source>
</reference>
<dbReference type="PANTHER" id="PTHR43031">
    <property type="entry name" value="FAD-DEPENDENT OXIDOREDUCTASE"/>
    <property type="match status" value="1"/>
</dbReference>
<comment type="caution">
    <text evidence="2">The sequence shown here is derived from an EMBL/GenBank/DDBJ whole genome shotgun (WGS) entry which is preliminary data.</text>
</comment>
<dbReference type="SUPFAM" id="SSF52821">
    <property type="entry name" value="Rhodanese/Cell cycle control phosphatase"/>
    <property type="match status" value="1"/>
</dbReference>
<evidence type="ECO:0000313" key="2">
    <source>
        <dbReference type="EMBL" id="MBD0823983.1"/>
    </source>
</evidence>
<accession>A0A8J6Q579</accession>
<proteinExistence type="predicted"/>
<dbReference type="Gene3D" id="3.40.250.10">
    <property type="entry name" value="Rhodanese-like domain"/>
    <property type="match status" value="1"/>
</dbReference>
<dbReference type="InterPro" id="IPR036873">
    <property type="entry name" value="Rhodanese-like_dom_sf"/>
</dbReference>
<dbReference type="InterPro" id="IPR050229">
    <property type="entry name" value="GlpE_sulfurtransferase"/>
</dbReference>
<sequence length="110" mass="12245">MSILSFLFGTKDENITVLSASDFKTHIQKKNVQLIDVRTPNEFKSGSIKNAKNIDIFNSAFTSKCEALKKDQAVYLYCQSGGRSRSASKKLSSMGFTEIYDLQGGISSYR</sequence>
<name>A0A8J6Q579_9FLAO</name>
<dbReference type="RefSeq" id="WP_188223289.1">
    <property type="nucleotide sequence ID" value="NZ_JACVXD010000003.1"/>
</dbReference>
<dbReference type="EMBL" id="JACVXD010000003">
    <property type="protein sequence ID" value="MBD0823983.1"/>
    <property type="molecule type" value="Genomic_DNA"/>
</dbReference>
<dbReference type="AlphaFoldDB" id="A0A8J6Q579"/>
<evidence type="ECO:0000313" key="3">
    <source>
        <dbReference type="Proteomes" id="UP000621516"/>
    </source>
</evidence>
<protein>
    <submittedName>
        <fullName evidence="2">Rhodanese-like domain-containing protein</fullName>
    </submittedName>
</protein>
<gene>
    <name evidence="2" type="ORF">ICJ85_08100</name>
</gene>
<dbReference type="PROSITE" id="PS50206">
    <property type="entry name" value="RHODANESE_3"/>
    <property type="match status" value="1"/>
</dbReference>
<keyword evidence="3" id="KW-1185">Reference proteome</keyword>